<dbReference type="InterPro" id="IPR029787">
    <property type="entry name" value="Nucleotide_cyclase"/>
</dbReference>
<accession>A0A9Q0D9A3</accession>
<comment type="caution">
    <text evidence="8">The sequence shown here is derived from an EMBL/GenBank/DDBJ whole genome shotgun (WGS) entry which is preliminary data.</text>
</comment>
<dbReference type="Gene3D" id="3.30.70.1230">
    <property type="entry name" value="Nucleotide cyclase"/>
    <property type="match status" value="1"/>
</dbReference>
<dbReference type="InterPro" id="IPR001054">
    <property type="entry name" value="A/G_cyclase"/>
</dbReference>
<evidence type="ECO:0000313" key="9">
    <source>
        <dbReference type="Proteomes" id="UP001148018"/>
    </source>
</evidence>
<dbReference type="GO" id="GO:0035556">
    <property type="term" value="P:intracellular signal transduction"/>
    <property type="evidence" value="ECO:0007669"/>
    <property type="project" value="InterPro"/>
</dbReference>
<evidence type="ECO:0000313" key="8">
    <source>
        <dbReference type="EMBL" id="KAJ3583368.1"/>
    </source>
</evidence>
<dbReference type="GO" id="GO:0005886">
    <property type="term" value="C:plasma membrane"/>
    <property type="evidence" value="ECO:0007669"/>
    <property type="project" value="TreeGrafter"/>
</dbReference>
<protein>
    <recommendedName>
        <fullName evidence="7">Guanylate cyclase domain-containing protein</fullName>
    </recommendedName>
</protein>
<dbReference type="SUPFAM" id="SSF55073">
    <property type="entry name" value="Nucleotide cyclase"/>
    <property type="match status" value="1"/>
</dbReference>
<evidence type="ECO:0000256" key="2">
    <source>
        <dbReference type="ARBA" id="ARBA00022692"/>
    </source>
</evidence>
<dbReference type="GO" id="GO:0004016">
    <property type="term" value="F:adenylate cyclase activity"/>
    <property type="evidence" value="ECO:0007669"/>
    <property type="project" value="TreeGrafter"/>
</dbReference>
<dbReference type="Proteomes" id="UP001148018">
    <property type="component" value="Unassembled WGS sequence"/>
</dbReference>
<proteinExistence type="predicted"/>
<dbReference type="GO" id="GO:0007168">
    <property type="term" value="P:receptor guanylyl cyclase signaling pathway"/>
    <property type="evidence" value="ECO:0007669"/>
    <property type="project" value="TreeGrafter"/>
</dbReference>
<evidence type="ECO:0000256" key="6">
    <source>
        <dbReference type="ARBA" id="ARBA00023239"/>
    </source>
</evidence>
<dbReference type="OrthoDB" id="25987at2759"/>
<reference evidence="8" key="1">
    <citation type="submission" date="2022-07" db="EMBL/GenBank/DDBJ databases">
        <title>Chromosome-level genome of Muraenolepis orangiensis.</title>
        <authorList>
            <person name="Kim J."/>
        </authorList>
    </citation>
    <scope>NUCLEOTIDE SEQUENCE</scope>
    <source>
        <strain evidence="8">KU_S4_2022</strain>
        <tissue evidence="8">Muscle</tissue>
    </source>
</reference>
<keyword evidence="3" id="KW-0547">Nucleotide-binding</keyword>
<dbReference type="EMBL" id="JANIIK010000399">
    <property type="protein sequence ID" value="KAJ3583368.1"/>
    <property type="molecule type" value="Genomic_DNA"/>
</dbReference>
<keyword evidence="4" id="KW-1133">Transmembrane helix</keyword>
<evidence type="ECO:0000256" key="1">
    <source>
        <dbReference type="ARBA" id="ARBA00004370"/>
    </source>
</evidence>
<gene>
    <name evidence="8" type="ORF">NHX12_020185</name>
</gene>
<keyword evidence="2" id="KW-0812">Transmembrane</keyword>
<keyword evidence="5" id="KW-0472">Membrane</keyword>
<dbReference type="GO" id="GO:0000166">
    <property type="term" value="F:nucleotide binding"/>
    <property type="evidence" value="ECO:0007669"/>
    <property type="project" value="UniProtKB-KW"/>
</dbReference>
<dbReference type="GO" id="GO:0004383">
    <property type="term" value="F:guanylate cyclase activity"/>
    <property type="evidence" value="ECO:0007669"/>
    <property type="project" value="TreeGrafter"/>
</dbReference>
<evidence type="ECO:0000259" key="7">
    <source>
        <dbReference type="Pfam" id="PF00211"/>
    </source>
</evidence>
<dbReference type="InterPro" id="IPR050401">
    <property type="entry name" value="Cyclic_nucleotide_synthase"/>
</dbReference>
<name>A0A9Q0D9A3_9TELE</name>
<feature type="domain" description="Guanylate cyclase" evidence="7">
    <location>
        <begin position="31"/>
        <end position="72"/>
    </location>
</feature>
<sequence>MALALLDAVRSFCIRHRPQQQFKLRSGIHTALKIHVSSAAREVLQEFSSFQLELRGNISVKGKGSMTTYWLLGESDSQ</sequence>
<keyword evidence="6" id="KW-0456">Lyase</keyword>
<organism evidence="8 9">
    <name type="scientific">Muraenolepis orangiensis</name>
    <name type="common">Patagonian moray cod</name>
    <dbReference type="NCBI Taxonomy" id="630683"/>
    <lineage>
        <taxon>Eukaryota</taxon>
        <taxon>Metazoa</taxon>
        <taxon>Chordata</taxon>
        <taxon>Craniata</taxon>
        <taxon>Vertebrata</taxon>
        <taxon>Euteleostomi</taxon>
        <taxon>Actinopterygii</taxon>
        <taxon>Neopterygii</taxon>
        <taxon>Teleostei</taxon>
        <taxon>Neoteleostei</taxon>
        <taxon>Acanthomorphata</taxon>
        <taxon>Zeiogadaria</taxon>
        <taxon>Gadariae</taxon>
        <taxon>Gadiformes</taxon>
        <taxon>Muraenolepidoidei</taxon>
        <taxon>Muraenolepididae</taxon>
        <taxon>Muraenolepis</taxon>
    </lineage>
</organism>
<dbReference type="PANTHER" id="PTHR11920:SF483">
    <property type="entry name" value="GUANYLATE CYCLASE"/>
    <property type="match status" value="1"/>
</dbReference>
<evidence type="ECO:0000256" key="5">
    <source>
        <dbReference type="ARBA" id="ARBA00023136"/>
    </source>
</evidence>
<evidence type="ECO:0000256" key="3">
    <source>
        <dbReference type="ARBA" id="ARBA00022741"/>
    </source>
</evidence>
<keyword evidence="9" id="KW-1185">Reference proteome</keyword>
<comment type="subcellular location">
    <subcellularLocation>
        <location evidence="1">Membrane</location>
    </subcellularLocation>
</comment>
<dbReference type="GO" id="GO:0001653">
    <property type="term" value="F:peptide receptor activity"/>
    <property type="evidence" value="ECO:0007669"/>
    <property type="project" value="TreeGrafter"/>
</dbReference>
<dbReference type="PANTHER" id="PTHR11920">
    <property type="entry name" value="GUANYLYL CYCLASE"/>
    <property type="match status" value="1"/>
</dbReference>
<dbReference type="AlphaFoldDB" id="A0A9Q0D9A3"/>
<dbReference type="Pfam" id="PF00211">
    <property type="entry name" value="Guanylate_cyc"/>
    <property type="match status" value="1"/>
</dbReference>
<evidence type="ECO:0000256" key="4">
    <source>
        <dbReference type="ARBA" id="ARBA00022989"/>
    </source>
</evidence>